<dbReference type="EMBL" id="JAHUZE010000002">
    <property type="protein sequence ID" value="MBV7379221.1"/>
    <property type="molecule type" value="Genomic_DNA"/>
</dbReference>
<feature type="transmembrane region" description="Helical" evidence="8">
    <location>
        <begin position="240"/>
        <end position="258"/>
    </location>
</feature>
<keyword evidence="6 8" id="KW-1133">Transmembrane helix</keyword>
<dbReference type="RefSeq" id="WP_218392367.1">
    <property type="nucleotide sequence ID" value="NZ_JAHUZE010000002.1"/>
</dbReference>
<feature type="domain" description="EamA" evidence="9">
    <location>
        <begin position="6"/>
        <end position="141"/>
    </location>
</feature>
<feature type="transmembrane region" description="Helical" evidence="8">
    <location>
        <begin position="148"/>
        <end position="164"/>
    </location>
</feature>
<keyword evidence="7 8" id="KW-0472">Membrane</keyword>
<evidence type="ECO:0000256" key="8">
    <source>
        <dbReference type="SAM" id="Phobius"/>
    </source>
</evidence>
<feature type="transmembrane region" description="Helical" evidence="8">
    <location>
        <begin position="264"/>
        <end position="284"/>
    </location>
</feature>
<keyword evidence="3" id="KW-0813">Transport</keyword>
<evidence type="ECO:0000313" key="10">
    <source>
        <dbReference type="EMBL" id="MBV7379221.1"/>
    </source>
</evidence>
<evidence type="ECO:0000256" key="3">
    <source>
        <dbReference type="ARBA" id="ARBA00022448"/>
    </source>
</evidence>
<accession>A0ABS6T1U2</accession>
<evidence type="ECO:0000256" key="1">
    <source>
        <dbReference type="ARBA" id="ARBA00004651"/>
    </source>
</evidence>
<gene>
    <name evidence="10" type="primary">rarD</name>
    <name evidence="10" type="ORF">KJP28_09795</name>
</gene>
<feature type="transmembrane region" description="Helical" evidence="8">
    <location>
        <begin position="74"/>
        <end position="91"/>
    </location>
</feature>
<keyword evidence="4" id="KW-1003">Cell membrane</keyword>
<sequence>MSETGKGIIALIGAGLIWGLAPILYKALAHVPAFEVLAHRTLWSFVFFACILLAQRRIATLGALLTGPNFRKVAFAAAMISANWFFFIFSIQTNRALGASLGYYIFPLVAVLLGLVLFRESLGRARGVAVGLAALAVLILTVGLGAPPWISLLLAFTFGLYGAIKKGLDAGPIASVTAEVALVAPVSLGYFVWLYTGGDESGMTGGTDFALLLFSGVLTGAPLIFFSYGARRLSYGLTGVMQYINPSIQFLIAAFIFLEPVTHAHLVALPLIWVALAIYSTATLRQERAASKRLANAGTSGTTVR</sequence>
<keyword evidence="11" id="KW-1185">Reference proteome</keyword>
<feature type="transmembrane region" description="Helical" evidence="8">
    <location>
        <begin position="7"/>
        <end position="25"/>
    </location>
</feature>
<dbReference type="Pfam" id="PF00892">
    <property type="entry name" value="EamA"/>
    <property type="match status" value="1"/>
</dbReference>
<evidence type="ECO:0000256" key="7">
    <source>
        <dbReference type="ARBA" id="ARBA00023136"/>
    </source>
</evidence>
<dbReference type="NCBIfam" id="TIGR00688">
    <property type="entry name" value="rarD"/>
    <property type="match status" value="1"/>
</dbReference>
<evidence type="ECO:0000259" key="9">
    <source>
        <dbReference type="Pfam" id="PF00892"/>
    </source>
</evidence>
<feature type="transmembrane region" description="Helical" evidence="8">
    <location>
        <begin position="125"/>
        <end position="142"/>
    </location>
</feature>
<feature type="transmembrane region" description="Helical" evidence="8">
    <location>
        <begin position="97"/>
        <end position="118"/>
    </location>
</feature>
<feature type="transmembrane region" description="Helical" evidence="8">
    <location>
        <begin position="176"/>
        <end position="197"/>
    </location>
</feature>
<protein>
    <submittedName>
        <fullName evidence="10">EamA family transporter RarD</fullName>
    </submittedName>
</protein>
<comment type="subcellular location">
    <subcellularLocation>
        <location evidence="1">Cell membrane</location>
        <topology evidence="1">Multi-pass membrane protein</topology>
    </subcellularLocation>
</comment>
<reference evidence="10 11" key="1">
    <citation type="submission" date="2021-05" db="EMBL/GenBank/DDBJ databases">
        <title>Culturable bacteria isolated from Daya Bay.</title>
        <authorList>
            <person name="Zheng W."/>
            <person name="Yu S."/>
            <person name="Huang Y."/>
        </authorList>
    </citation>
    <scope>NUCLEOTIDE SEQUENCE [LARGE SCALE GENOMIC DNA]</scope>
    <source>
        <strain evidence="10 11">DP4N28-5</strain>
    </source>
</reference>
<evidence type="ECO:0000256" key="4">
    <source>
        <dbReference type="ARBA" id="ARBA00022475"/>
    </source>
</evidence>
<evidence type="ECO:0000313" key="11">
    <source>
        <dbReference type="Proteomes" id="UP000756530"/>
    </source>
</evidence>
<dbReference type="InterPro" id="IPR004626">
    <property type="entry name" value="RarD"/>
</dbReference>
<evidence type="ECO:0000256" key="6">
    <source>
        <dbReference type="ARBA" id="ARBA00022989"/>
    </source>
</evidence>
<dbReference type="PANTHER" id="PTHR22911:SF137">
    <property type="entry name" value="SOLUTE CARRIER FAMILY 35 MEMBER G2-RELATED"/>
    <property type="match status" value="1"/>
</dbReference>
<dbReference type="PANTHER" id="PTHR22911">
    <property type="entry name" value="ACYL-MALONYL CONDENSING ENZYME-RELATED"/>
    <property type="match status" value="1"/>
</dbReference>
<dbReference type="InterPro" id="IPR000620">
    <property type="entry name" value="EamA_dom"/>
</dbReference>
<dbReference type="Proteomes" id="UP000756530">
    <property type="component" value="Unassembled WGS sequence"/>
</dbReference>
<name>A0ABS6T1U2_9RHOB</name>
<keyword evidence="5 8" id="KW-0812">Transmembrane</keyword>
<feature type="transmembrane region" description="Helical" evidence="8">
    <location>
        <begin position="209"/>
        <end position="228"/>
    </location>
</feature>
<comment type="caution">
    <text evidence="10">The sequence shown here is derived from an EMBL/GenBank/DDBJ whole genome shotgun (WGS) entry which is preliminary data.</text>
</comment>
<evidence type="ECO:0000256" key="2">
    <source>
        <dbReference type="ARBA" id="ARBA00007362"/>
    </source>
</evidence>
<organism evidence="10 11">
    <name type="scientific">Maritimibacter dapengensis</name>
    <dbReference type="NCBI Taxonomy" id="2836868"/>
    <lineage>
        <taxon>Bacteria</taxon>
        <taxon>Pseudomonadati</taxon>
        <taxon>Pseudomonadota</taxon>
        <taxon>Alphaproteobacteria</taxon>
        <taxon>Rhodobacterales</taxon>
        <taxon>Roseobacteraceae</taxon>
        <taxon>Maritimibacter</taxon>
    </lineage>
</organism>
<comment type="similarity">
    <text evidence="2">Belongs to the EamA transporter family.</text>
</comment>
<proteinExistence type="inferred from homology"/>
<evidence type="ECO:0000256" key="5">
    <source>
        <dbReference type="ARBA" id="ARBA00022692"/>
    </source>
</evidence>